<dbReference type="Gene3D" id="1.25.40.10">
    <property type="entry name" value="Tetratricopeptide repeat domain"/>
    <property type="match status" value="1"/>
</dbReference>
<dbReference type="SMART" id="SM00671">
    <property type="entry name" value="SEL1"/>
    <property type="match status" value="2"/>
</dbReference>
<sequence>MPFQMSQTDKIQWITLEQASEISGASVAILQDTIRKYKDNRHTLNTYEDNGELYLDKTQIINLFPSSASALEKEKIPGTLFRWFDDLRRAYETSLNTMFKRVEAVKDEHRLDLAESYDQRLKELENSYQSRIDELKSAHQSQVSTLTNHLNKLEKDSLFYQQQIVTQQQTLSQLNSRYDAVIIALKDKKPQLEKDITPSTKPSALAVDETDNSELTTKTESQSEETAQQEENATSLTPVEVVEQTKENQIKVSDVLKQAYSEREQKNYQAAVELFEQAALLGSNKAMGALGRSYFIGEGVDKNIEKAIAFLHLASEYGFEPAKAKVEQVSDKYPTEYSHGIELAKSYSIQIKINQVENLAS</sequence>
<comment type="caution">
    <text evidence="3">The sequence shown here is derived from an EMBL/GenBank/DDBJ whole genome shotgun (WGS) entry which is preliminary data.</text>
</comment>
<dbReference type="AlphaFoldDB" id="A0A0J8GSC5"/>
<dbReference type="SUPFAM" id="SSF81901">
    <property type="entry name" value="HCP-like"/>
    <property type="match status" value="1"/>
</dbReference>
<dbReference type="InterPro" id="IPR006597">
    <property type="entry name" value="Sel1-like"/>
</dbReference>
<feature type="compositionally biased region" description="Low complexity" evidence="2">
    <location>
        <begin position="213"/>
        <end position="235"/>
    </location>
</feature>
<feature type="region of interest" description="Disordered" evidence="2">
    <location>
        <begin position="193"/>
        <end position="236"/>
    </location>
</feature>
<dbReference type="Pfam" id="PF08238">
    <property type="entry name" value="Sel1"/>
    <property type="match status" value="2"/>
</dbReference>
<evidence type="ECO:0000256" key="2">
    <source>
        <dbReference type="SAM" id="MobiDB-lite"/>
    </source>
</evidence>
<keyword evidence="1" id="KW-0175">Coiled coil</keyword>
<proteinExistence type="predicted"/>
<protein>
    <recommendedName>
        <fullName evidence="5">Sel1 repeat family protein</fullName>
    </recommendedName>
</protein>
<evidence type="ECO:0000313" key="4">
    <source>
        <dbReference type="Proteomes" id="UP000037600"/>
    </source>
</evidence>
<evidence type="ECO:0000313" key="3">
    <source>
        <dbReference type="EMBL" id="KMT64199.1"/>
    </source>
</evidence>
<gene>
    <name evidence="3" type="ORF">XM47_15640</name>
</gene>
<dbReference type="EMBL" id="LAZL01000029">
    <property type="protein sequence ID" value="KMT64199.1"/>
    <property type="molecule type" value="Genomic_DNA"/>
</dbReference>
<dbReference type="STRING" id="1513271.XM47_15640"/>
<evidence type="ECO:0000256" key="1">
    <source>
        <dbReference type="SAM" id="Coils"/>
    </source>
</evidence>
<reference evidence="3 4" key="1">
    <citation type="submission" date="2015-04" db="EMBL/GenBank/DDBJ databases">
        <title>Draft Genome Sequence of the Novel Agar-Digesting Marine Bacterium Q1.</title>
        <authorList>
            <person name="Li Y."/>
            <person name="Li D."/>
            <person name="Chen G."/>
            <person name="Du Z."/>
        </authorList>
    </citation>
    <scope>NUCLEOTIDE SEQUENCE [LARGE SCALE GENOMIC DNA]</scope>
    <source>
        <strain evidence="3 4">Q1</strain>
    </source>
</reference>
<dbReference type="InterPro" id="IPR011990">
    <property type="entry name" value="TPR-like_helical_dom_sf"/>
</dbReference>
<evidence type="ECO:0008006" key="5">
    <source>
        <dbReference type="Google" id="ProtNLM"/>
    </source>
</evidence>
<keyword evidence="4" id="KW-1185">Reference proteome</keyword>
<name>A0A0J8GSC5_9ALTE</name>
<feature type="coiled-coil region" evidence="1">
    <location>
        <begin position="114"/>
        <end position="156"/>
    </location>
</feature>
<accession>A0A0J8GSC5</accession>
<dbReference type="Proteomes" id="UP000037600">
    <property type="component" value="Unassembled WGS sequence"/>
</dbReference>
<organism evidence="3 4">
    <name type="scientific">Catenovulum maritimum</name>
    <dbReference type="NCBI Taxonomy" id="1513271"/>
    <lineage>
        <taxon>Bacteria</taxon>
        <taxon>Pseudomonadati</taxon>
        <taxon>Pseudomonadota</taxon>
        <taxon>Gammaproteobacteria</taxon>
        <taxon>Alteromonadales</taxon>
        <taxon>Alteromonadaceae</taxon>
        <taxon>Catenovulum</taxon>
    </lineage>
</organism>